<dbReference type="GO" id="GO:0055085">
    <property type="term" value="P:transmembrane transport"/>
    <property type="evidence" value="ECO:0007669"/>
    <property type="project" value="InterPro"/>
</dbReference>
<protein>
    <submittedName>
        <fullName evidence="9">Peptide transport system permease protein sapC</fullName>
    </submittedName>
</protein>
<dbReference type="Proteomes" id="UP000290876">
    <property type="component" value="Chromosome"/>
</dbReference>
<feature type="domain" description="ABC transmembrane type-1" evidence="8">
    <location>
        <begin position="165"/>
        <end position="353"/>
    </location>
</feature>
<dbReference type="RefSeq" id="WP_129622792.1">
    <property type="nucleotide sequence ID" value="NZ_LR215043.1"/>
</dbReference>
<feature type="transmembrane region" description="Helical" evidence="7">
    <location>
        <begin position="44"/>
        <end position="68"/>
    </location>
</feature>
<dbReference type="InterPro" id="IPR000515">
    <property type="entry name" value="MetI-like"/>
</dbReference>
<evidence type="ECO:0000256" key="4">
    <source>
        <dbReference type="ARBA" id="ARBA00022692"/>
    </source>
</evidence>
<comment type="similarity">
    <text evidence="7">Belongs to the binding-protein-dependent transport system permease family.</text>
</comment>
<reference evidence="9 10" key="1">
    <citation type="submission" date="2019-01" db="EMBL/GenBank/DDBJ databases">
        <authorList>
            <consortium name="Pathogen Informatics"/>
        </authorList>
    </citation>
    <scope>NUCLEOTIDE SEQUENCE [LARGE SCALE GENOMIC DNA]</scope>
    <source>
        <strain evidence="9 10">NCTC10184</strain>
    </source>
</reference>
<comment type="subcellular location">
    <subcellularLocation>
        <location evidence="1 7">Cell membrane</location>
        <topology evidence="1 7">Multi-pass membrane protein</topology>
    </subcellularLocation>
</comment>
<keyword evidence="4 7" id="KW-0812">Transmembrane</keyword>
<feature type="transmembrane region" description="Helical" evidence="7">
    <location>
        <begin position="232"/>
        <end position="249"/>
    </location>
</feature>
<dbReference type="Pfam" id="PF12911">
    <property type="entry name" value="OppC_N"/>
    <property type="match status" value="1"/>
</dbReference>
<dbReference type="PROSITE" id="PS50928">
    <property type="entry name" value="ABC_TM1"/>
    <property type="match status" value="1"/>
</dbReference>
<keyword evidence="10" id="KW-1185">Reference proteome</keyword>
<keyword evidence="6 7" id="KW-0472">Membrane</keyword>
<dbReference type="Gene3D" id="1.10.3720.10">
    <property type="entry name" value="MetI-like"/>
    <property type="match status" value="1"/>
</dbReference>
<organism evidence="9 10">
    <name type="scientific">Mycoplasmopsis columbinasalis</name>
    <dbReference type="NCBI Taxonomy" id="114880"/>
    <lineage>
        <taxon>Bacteria</taxon>
        <taxon>Bacillati</taxon>
        <taxon>Mycoplasmatota</taxon>
        <taxon>Mycoplasmoidales</taxon>
        <taxon>Metamycoplasmataceae</taxon>
        <taxon>Mycoplasmopsis</taxon>
    </lineage>
</organism>
<keyword evidence="5 7" id="KW-1133">Transmembrane helix</keyword>
<dbReference type="PANTHER" id="PTHR43386:SF1">
    <property type="entry name" value="D,D-DIPEPTIDE TRANSPORT SYSTEM PERMEASE PROTEIN DDPC-RELATED"/>
    <property type="match status" value="1"/>
</dbReference>
<evidence type="ECO:0000313" key="10">
    <source>
        <dbReference type="Proteomes" id="UP000290876"/>
    </source>
</evidence>
<dbReference type="InterPro" id="IPR035906">
    <property type="entry name" value="MetI-like_sf"/>
</dbReference>
<dbReference type="CDD" id="cd06261">
    <property type="entry name" value="TM_PBP2"/>
    <property type="match status" value="1"/>
</dbReference>
<accession>A0A449B9V0</accession>
<evidence type="ECO:0000313" key="9">
    <source>
        <dbReference type="EMBL" id="VEU77937.1"/>
    </source>
</evidence>
<feature type="transmembrane region" description="Helical" evidence="7">
    <location>
        <begin position="204"/>
        <end position="225"/>
    </location>
</feature>
<dbReference type="PANTHER" id="PTHR43386">
    <property type="entry name" value="OLIGOPEPTIDE TRANSPORT SYSTEM PERMEASE PROTEIN APPC"/>
    <property type="match status" value="1"/>
</dbReference>
<evidence type="ECO:0000256" key="1">
    <source>
        <dbReference type="ARBA" id="ARBA00004651"/>
    </source>
</evidence>
<dbReference type="GO" id="GO:0005886">
    <property type="term" value="C:plasma membrane"/>
    <property type="evidence" value="ECO:0007669"/>
    <property type="project" value="UniProtKB-SubCell"/>
</dbReference>
<feature type="transmembrane region" description="Helical" evidence="7">
    <location>
        <begin position="169"/>
        <end position="192"/>
    </location>
</feature>
<keyword evidence="2 7" id="KW-0813">Transport</keyword>
<keyword evidence="3" id="KW-1003">Cell membrane</keyword>
<dbReference type="SUPFAM" id="SSF161098">
    <property type="entry name" value="MetI-like"/>
    <property type="match status" value="1"/>
</dbReference>
<dbReference type="EMBL" id="LR215043">
    <property type="protein sequence ID" value="VEU77937.1"/>
    <property type="molecule type" value="Genomic_DNA"/>
</dbReference>
<dbReference type="OrthoDB" id="398888at2"/>
<name>A0A449B9V0_9BACT</name>
<evidence type="ECO:0000256" key="5">
    <source>
        <dbReference type="ARBA" id="ARBA00022989"/>
    </source>
</evidence>
<gene>
    <name evidence="9" type="primary">sapC</name>
    <name evidence="9" type="ORF">NCTC10184_00152</name>
</gene>
<dbReference type="InterPro" id="IPR025966">
    <property type="entry name" value="OppC_N"/>
</dbReference>
<dbReference type="InterPro" id="IPR050366">
    <property type="entry name" value="BP-dependent_transpt_permease"/>
</dbReference>
<dbReference type="Pfam" id="PF00528">
    <property type="entry name" value="BPD_transp_1"/>
    <property type="match status" value="1"/>
</dbReference>
<evidence type="ECO:0000256" key="7">
    <source>
        <dbReference type="RuleBase" id="RU363032"/>
    </source>
</evidence>
<evidence type="ECO:0000256" key="2">
    <source>
        <dbReference type="ARBA" id="ARBA00022448"/>
    </source>
</evidence>
<dbReference type="KEGG" id="mcob:NCTC10184_00152"/>
<evidence type="ECO:0000256" key="3">
    <source>
        <dbReference type="ARBA" id="ARBA00022475"/>
    </source>
</evidence>
<evidence type="ECO:0000259" key="8">
    <source>
        <dbReference type="PROSITE" id="PS50928"/>
    </source>
</evidence>
<proteinExistence type="inferred from homology"/>
<evidence type="ECO:0000256" key="6">
    <source>
        <dbReference type="ARBA" id="ARBA00023136"/>
    </source>
</evidence>
<sequence>MQKQENKNNSELFRFSQSKPLFYSPSNPENSFKRYWRRFFSKKLNWVILFLFIVFLLFIFLSAIFYPYSSNKAVLNNDFVKNLPNYTNQILTKKFDLNDPNYLLIKQQAAKNSAIVIQEVFISDKVNLTYNPYLLLYSLYAKNFVLLFGTNSFGISYFSFFVNSFAKTIGLITLIILLQFSIGLLLGMFLGYFSNFKLFKVNYFLFNTLSIIPLTVLSIIIFKLVGYSDAKIIFIPGILGFVNFFYFGYNETILIKQKEYINALRSLGLTNTKILFSTILPQLLINSLNTIAENISLCILIISSLAFFNIDNLENALNLGSVFREILINTKNGSYLTFVILSVSFFVLISKLFGLKLFLAWRVNA</sequence>
<feature type="transmembrane region" description="Helical" evidence="7">
    <location>
        <begin position="335"/>
        <end position="359"/>
    </location>
</feature>
<dbReference type="AlphaFoldDB" id="A0A449B9V0"/>
<feature type="transmembrane region" description="Helical" evidence="7">
    <location>
        <begin position="144"/>
        <end position="162"/>
    </location>
</feature>